<feature type="region of interest" description="Disordered" evidence="1">
    <location>
        <begin position="1"/>
        <end position="45"/>
    </location>
</feature>
<organism evidence="2 3">
    <name type="scientific">Rhodosorus marinus</name>
    <dbReference type="NCBI Taxonomy" id="101924"/>
    <lineage>
        <taxon>Eukaryota</taxon>
        <taxon>Rhodophyta</taxon>
        <taxon>Stylonematophyceae</taxon>
        <taxon>Stylonematales</taxon>
        <taxon>Stylonemataceae</taxon>
        <taxon>Rhodosorus</taxon>
    </lineage>
</organism>
<accession>A0AAV8UX59</accession>
<comment type="caution">
    <text evidence="2">The sequence shown here is derived from an EMBL/GenBank/DDBJ whole genome shotgun (WGS) entry which is preliminary data.</text>
</comment>
<gene>
    <name evidence="2" type="ORF">NDN08_002099</name>
</gene>
<feature type="compositionally biased region" description="Pro residues" evidence="1">
    <location>
        <begin position="11"/>
        <end position="23"/>
    </location>
</feature>
<sequence length="657" mass="69782">MRGPPREADPPLVPPQAPSPGPRPRFLGQQGITGGTGAPGLPGKDGWPGGNAIFISKHLNLTSLHGGAHRMLFLNDGSPGTPGGKGGPGQQGGKGSDGVSCSFHRTASGSSNDPQCCKDCDARPFQGYTRCAKYQAGEGGSGGPGGPGGPGGNGAHPGWVSVYSNSVSGAGERLISNEEAYKLLESSSSYGKPGSGGPGGDGGGGGVNNPNALCTTYKKDSFFLVEYKGMYSVKAVGVGGVQGPPGTNGTASGYVRPMFVRATTNAQGHPEDQNKFEKPQQWADLHFPEPAEYLGFGLELSENMLNSLAFTDDDEAAQNTYNLILQSVSDIMHNAQLNANRISDAGEKKVFSSYVNKARTLINSINRVSAPSGSSLGEVSTKSFESQLDDLDSFRVLAQEVEGYYDEYAKNVNDTQTSEKILAEATKSSLVGVQAQTKLQNELLTTMQQMNKTLDAVALNIHLVQMRLGDDELELDACWEKAKAILKFKTAMEFISFFTTVADFGFGATKLIGKASQVVASGEGWFKGIEAASGYKFALIPGLINSLEKIIPGPGQSANWAPYESSMKLISGDQSSLDDYTGELQNALSGVYRAKNYEDAQGIYEKMAKAQDDYKKAKIDMAKSEITNKVNSMKSACTGQAQNFFRNFDTLQMRHTT</sequence>
<name>A0AAV8UX59_9RHOD</name>
<evidence type="ECO:0000313" key="2">
    <source>
        <dbReference type="EMBL" id="KAJ8905592.1"/>
    </source>
</evidence>
<reference evidence="2 3" key="1">
    <citation type="journal article" date="2023" name="Nat. Commun.">
        <title>Origin of minicircular mitochondrial genomes in red algae.</title>
        <authorList>
            <person name="Lee Y."/>
            <person name="Cho C.H."/>
            <person name="Lee Y.M."/>
            <person name="Park S.I."/>
            <person name="Yang J.H."/>
            <person name="West J.A."/>
            <person name="Bhattacharya D."/>
            <person name="Yoon H.S."/>
        </authorList>
    </citation>
    <scope>NUCLEOTIDE SEQUENCE [LARGE SCALE GENOMIC DNA]</scope>
    <source>
        <strain evidence="2 3">CCMP1338</strain>
        <tissue evidence="2">Whole cell</tissue>
    </source>
</reference>
<dbReference type="Proteomes" id="UP001157974">
    <property type="component" value="Unassembled WGS sequence"/>
</dbReference>
<feature type="region of interest" description="Disordered" evidence="1">
    <location>
        <begin position="72"/>
        <end position="114"/>
    </location>
</feature>
<proteinExistence type="predicted"/>
<evidence type="ECO:0000256" key="1">
    <source>
        <dbReference type="SAM" id="MobiDB-lite"/>
    </source>
</evidence>
<dbReference type="EMBL" id="JAMWBK010000004">
    <property type="protein sequence ID" value="KAJ8905592.1"/>
    <property type="molecule type" value="Genomic_DNA"/>
</dbReference>
<evidence type="ECO:0000313" key="3">
    <source>
        <dbReference type="Proteomes" id="UP001157974"/>
    </source>
</evidence>
<feature type="compositionally biased region" description="Gly residues" evidence="1">
    <location>
        <begin position="80"/>
        <end position="96"/>
    </location>
</feature>
<feature type="compositionally biased region" description="Polar residues" evidence="1">
    <location>
        <begin position="103"/>
        <end position="114"/>
    </location>
</feature>
<dbReference type="AlphaFoldDB" id="A0AAV8UX59"/>
<protein>
    <submittedName>
        <fullName evidence="2">Uncharacterized protein</fullName>
    </submittedName>
</protein>
<feature type="compositionally biased region" description="Gly residues" evidence="1">
    <location>
        <begin position="31"/>
        <end position="40"/>
    </location>
</feature>
<keyword evidence="3" id="KW-1185">Reference proteome</keyword>